<sequence length="276" mass="28587">MPIINSSLFGSGGTDTGDATATAPDILRGKTAYGASGKLTGTMPMVEAATPSISVNSSGLITATTIQNTGYVASETKSATQQLATQAGRTIIPGTTQQTAVASGRYTTQAVYVDGSPNLIASNIKSGVNIFGITGTLSSNQFDWKGRIISSTRAESNKKLVFQTGSEGFNGSKPYGFAVDSVYPTPAGSSRIVIGYSVFFPPNALSITGCGIELICSVFSSSGITSTGFCWDVRSSTKGPIYADISINESTTSITLQSEYVWDTSNGYSLSLLFAA</sequence>
<protein>
    <submittedName>
        <fullName evidence="2">Uncharacterized protein</fullName>
    </submittedName>
</protein>
<evidence type="ECO:0000313" key="4">
    <source>
        <dbReference type="Proteomes" id="UP001211006"/>
    </source>
</evidence>
<dbReference type="Proteomes" id="UP001211173">
    <property type="component" value="Unassembled WGS sequence"/>
</dbReference>
<gene>
    <name evidence="2" type="ORF">PND83_02385</name>
    <name evidence="3" type="ORF">PNE06_10315</name>
</gene>
<organism evidence="2 4">
    <name type="scientific">Flavonifractor plautii</name>
    <name type="common">Fusobacterium plautii</name>
    <dbReference type="NCBI Taxonomy" id="292800"/>
    <lineage>
        <taxon>Bacteria</taxon>
        <taxon>Bacillati</taxon>
        <taxon>Bacillota</taxon>
        <taxon>Clostridia</taxon>
        <taxon>Eubacteriales</taxon>
        <taxon>Oscillospiraceae</taxon>
        <taxon>Flavonifractor</taxon>
    </lineage>
</organism>
<evidence type="ECO:0000313" key="2">
    <source>
        <dbReference type="EMBL" id="MDB7904818.1"/>
    </source>
</evidence>
<proteinExistence type="predicted"/>
<dbReference type="EMBL" id="JAQLWV010000013">
    <property type="protein sequence ID" value="MDB7933464.1"/>
    <property type="molecule type" value="Genomic_DNA"/>
</dbReference>
<feature type="region of interest" description="Disordered" evidence="1">
    <location>
        <begin position="1"/>
        <end position="22"/>
    </location>
</feature>
<accession>A0AAW6C1N9</accession>
<evidence type="ECO:0000256" key="1">
    <source>
        <dbReference type="SAM" id="MobiDB-lite"/>
    </source>
</evidence>
<comment type="caution">
    <text evidence="2">The sequence shown here is derived from an EMBL/GenBank/DDBJ whole genome shotgun (WGS) entry which is preliminary data.</text>
</comment>
<dbReference type="AlphaFoldDB" id="A0AAW6C1N9"/>
<name>A0AAW6C1N9_FLAPL</name>
<evidence type="ECO:0000313" key="3">
    <source>
        <dbReference type="EMBL" id="MDB7933464.1"/>
    </source>
</evidence>
<reference evidence="2" key="1">
    <citation type="submission" date="2023-01" db="EMBL/GenBank/DDBJ databases">
        <title>Human gut microbiome strain richness.</title>
        <authorList>
            <person name="Chen-Liaw A."/>
        </authorList>
    </citation>
    <scope>NUCLEOTIDE SEQUENCE</scope>
    <source>
        <strain evidence="3">1001287st1_F4_1001285I_161205</strain>
        <strain evidence="2">2225st1_A6_2225SCRN_200828</strain>
    </source>
</reference>
<dbReference type="RefSeq" id="WP_195384040.1">
    <property type="nucleotide sequence ID" value="NZ_BAABXT010000001.1"/>
</dbReference>
<dbReference type="Proteomes" id="UP001211006">
    <property type="component" value="Unassembled WGS sequence"/>
</dbReference>
<dbReference type="EMBL" id="JAQLWO010000002">
    <property type="protein sequence ID" value="MDB7904818.1"/>
    <property type="molecule type" value="Genomic_DNA"/>
</dbReference>